<dbReference type="Proteomes" id="UP000267096">
    <property type="component" value="Unassembled WGS sequence"/>
</dbReference>
<dbReference type="EMBL" id="UYRR01000133">
    <property type="protein sequence ID" value="VDK17547.1"/>
    <property type="molecule type" value="Genomic_DNA"/>
</dbReference>
<feature type="region of interest" description="Disordered" evidence="1">
    <location>
        <begin position="20"/>
        <end position="103"/>
    </location>
</feature>
<name>A0A0M3IYP4_ANISI</name>
<reference evidence="2 3" key="2">
    <citation type="submission" date="2018-11" db="EMBL/GenBank/DDBJ databases">
        <authorList>
            <consortium name="Pathogen Informatics"/>
        </authorList>
    </citation>
    <scope>NUCLEOTIDE SEQUENCE [LARGE SCALE GENOMIC DNA]</scope>
</reference>
<sequence length="224" mass="25805">MRTDEDSEIEYAVMKQVASVTIESDSQAENVASTLSSRSNRRRKKRRVDREGTNQTTSEHMDIDTPSSATPTKISLHNNLKNDSKNDNIVNRNDNNNKKSMDWDGVYSASELSSSETFSSDGREADDEQSDWVDSTESNVHDYLHEHPSQNLNGRQQRMNKAHTPLALLHRKLERFVRDDNQQELVLYQWMRSNQLSRILHCFGLEIAKRTRGTLIVKKKKSLL</sequence>
<proteinExistence type="predicted"/>
<evidence type="ECO:0000313" key="4">
    <source>
        <dbReference type="WBParaSite" id="ASIM_0000037301-mRNA-1"/>
    </source>
</evidence>
<evidence type="ECO:0000256" key="1">
    <source>
        <dbReference type="SAM" id="MobiDB-lite"/>
    </source>
</evidence>
<protein>
    <submittedName>
        <fullName evidence="4">Protein encore</fullName>
    </submittedName>
</protein>
<reference evidence="4" key="1">
    <citation type="submission" date="2017-02" db="UniProtKB">
        <authorList>
            <consortium name="WormBaseParasite"/>
        </authorList>
    </citation>
    <scope>IDENTIFICATION</scope>
</reference>
<organism evidence="4">
    <name type="scientific">Anisakis simplex</name>
    <name type="common">Herring worm</name>
    <dbReference type="NCBI Taxonomy" id="6269"/>
    <lineage>
        <taxon>Eukaryota</taxon>
        <taxon>Metazoa</taxon>
        <taxon>Ecdysozoa</taxon>
        <taxon>Nematoda</taxon>
        <taxon>Chromadorea</taxon>
        <taxon>Rhabditida</taxon>
        <taxon>Spirurina</taxon>
        <taxon>Ascaridomorpha</taxon>
        <taxon>Ascaridoidea</taxon>
        <taxon>Anisakidae</taxon>
        <taxon>Anisakis</taxon>
        <taxon>Anisakis simplex complex</taxon>
    </lineage>
</organism>
<accession>A0A0M3IYP4</accession>
<evidence type="ECO:0000313" key="3">
    <source>
        <dbReference type="Proteomes" id="UP000267096"/>
    </source>
</evidence>
<gene>
    <name evidence="2" type="ORF">ASIM_LOCUS277</name>
</gene>
<feature type="compositionally biased region" description="Polar residues" evidence="1">
    <location>
        <begin position="20"/>
        <end position="35"/>
    </location>
</feature>
<dbReference type="OrthoDB" id="5832955at2759"/>
<dbReference type="AlphaFoldDB" id="A0A0M3IYP4"/>
<keyword evidence="3" id="KW-1185">Reference proteome</keyword>
<feature type="compositionally biased region" description="Polar residues" evidence="1">
    <location>
        <begin position="65"/>
        <end position="79"/>
    </location>
</feature>
<evidence type="ECO:0000313" key="2">
    <source>
        <dbReference type="EMBL" id="VDK17547.1"/>
    </source>
</evidence>
<dbReference type="WBParaSite" id="ASIM_0000037301-mRNA-1">
    <property type="protein sequence ID" value="ASIM_0000037301-mRNA-1"/>
    <property type="gene ID" value="ASIM_0000037301"/>
</dbReference>